<dbReference type="InterPro" id="IPR006094">
    <property type="entry name" value="Oxid_FAD_bind_N"/>
</dbReference>
<evidence type="ECO:0000259" key="6">
    <source>
        <dbReference type="PROSITE" id="PS51387"/>
    </source>
</evidence>
<dbReference type="InterPro" id="IPR036318">
    <property type="entry name" value="FAD-bd_PCMH-like_sf"/>
</dbReference>
<dbReference type="Gene3D" id="3.40.462.20">
    <property type="match status" value="1"/>
</dbReference>
<evidence type="ECO:0000256" key="2">
    <source>
        <dbReference type="ARBA" id="ARBA00005466"/>
    </source>
</evidence>
<dbReference type="SUPFAM" id="SSF56176">
    <property type="entry name" value="FAD-binding/transporter-associated domain-like"/>
    <property type="match status" value="1"/>
</dbReference>
<accession>A0ABW6R5V7</accession>
<comment type="cofactor">
    <cofactor evidence="1">
        <name>FAD</name>
        <dbReference type="ChEBI" id="CHEBI:57692"/>
    </cofactor>
</comment>
<organism evidence="7 8">
    <name type="scientific">Nocardia suismassiliense</name>
    <dbReference type="NCBI Taxonomy" id="2077092"/>
    <lineage>
        <taxon>Bacteria</taxon>
        <taxon>Bacillati</taxon>
        <taxon>Actinomycetota</taxon>
        <taxon>Actinomycetes</taxon>
        <taxon>Mycobacteriales</taxon>
        <taxon>Nocardiaceae</taxon>
        <taxon>Nocardia</taxon>
    </lineage>
</organism>
<comment type="caution">
    <text evidence="7">The sequence shown here is derived from an EMBL/GenBank/DDBJ whole genome shotgun (WGS) entry which is preliminary data.</text>
</comment>
<dbReference type="PANTHER" id="PTHR42973">
    <property type="entry name" value="BINDING OXIDOREDUCTASE, PUTATIVE (AFU_ORTHOLOGUE AFUA_1G17690)-RELATED"/>
    <property type="match status" value="1"/>
</dbReference>
<gene>
    <name evidence="7" type="ORF">ACFYV7_39440</name>
</gene>
<name>A0ABW6R5V7_9NOCA</name>
<evidence type="ECO:0000256" key="3">
    <source>
        <dbReference type="ARBA" id="ARBA00022630"/>
    </source>
</evidence>
<dbReference type="Gene3D" id="3.30.465.10">
    <property type="match status" value="1"/>
</dbReference>
<dbReference type="Proteomes" id="UP001601948">
    <property type="component" value="Unassembled WGS sequence"/>
</dbReference>
<dbReference type="RefSeq" id="WP_387726141.1">
    <property type="nucleotide sequence ID" value="NZ_JBIAPI010000016.1"/>
</dbReference>
<dbReference type="PROSITE" id="PS51387">
    <property type="entry name" value="FAD_PCMH"/>
    <property type="match status" value="1"/>
</dbReference>
<sequence>MAARAGGHSFVGASAATGALVIDVRRLDQIVVDADRVTVGAGTITLAAQQELARSGLALPVGMCPTVGLAGLTLGGGIGVDVRRYGLTCDRLEAADLVLPNGNTVRADAITTPDLLWALRGAGGTTGILTSLTYRACPATAKDVVRLAFPGGQAARVLTAWAQWIPAADRTVFARVGLVAAEDLRCEVLIVCPAGGGARAVADLSAAIGTAPSTEDHRTLEHLDAIDDIGSDKPSPRTTRIAGSDVLAQLSPTVIDIIVELIDARSRSGASGLVLFEPLNGALCDTDPHATAFPWRTHATALEWIVNTPDSPKEAYEWITSAHHALGAHSAGANLNHVEPGDTLQRCFAHNTARLQLIRQTLDPHHQLRWGLNT</sequence>
<reference evidence="7 8" key="1">
    <citation type="submission" date="2024-10" db="EMBL/GenBank/DDBJ databases">
        <title>The Natural Products Discovery Center: Release of the First 8490 Sequenced Strains for Exploring Actinobacteria Biosynthetic Diversity.</title>
        <authorList>
            <person name="Kalkreuter E."/>
            <person name="Kautsar S.A."/>
            <person name="Yang D."/>
            <person name="Bader C.D."/>
            <person name="Teijaro C.N."/>
            <person name="Fluegel L."/>
            <person name="Davis C.M."/>
            <person name="Simpson J.R."/>
            <person name="Lauterbach L."/>
            <person name="Steele A.D."/>
            <person name="Gui C."/>
            <person name="Meng S."/>
            <person name="Li G."/>
            <person name="Viehrig K."/>
            <person name="Ye F."/>
            <person name="Su P."/>
            <person name="Kiefer A.F."/>
            <person name="Nichols A."/>
            <person name="Cepeda A.J."/>
            <person name="Yan W."/>
            <person name="Fan B."/>
            <person name="Jiang Y."/>
            <person name="Adhikari A."/>
            <person name="Zheng C.-J."/>
            <person name="Schuster L."/>
            <person name="Cowan T.M."/>
            <person name="Smanski M.J."/>
            <person name="Chevrette M.G."/>
            <person name="De Carvalho L.P.S."/>
            <person name="Shen B."/>
        </authorList>
    </citation>
    <scope>NUCLEOTIDE SEQUENCE [LARGE SCALE GENOMIC DNA]</scope>
    <source>
        <strain evidence="7 8">NPDC003040</strain>
    </source>
</reference>
<dbReference type="InterPro" id="IPR016166">
    <property type="entry name" value="FAD-bd_PCMH"/>
</dbReference>
<protein>
    <submittedName>
        <fullName evidence="7">FAD-binding oxidoreductase</fullName>
    </submittedName>
</protein>
<keyword evidence="3" id="KW-0285">Flavoprotein</keyword>
<proteinExistence type="inferred from homology"/>
<dbReference type="InterPro" id="IPR050416">
    <property type="entry name" value="FAD-linked_Oxidoreductase"/>
</dbReference>
<evidence type="ECO:0000256" key="5">
    <source>
        <dbReference type="ARBA" id="ARBA00023002"/>
    </source>
</evidence>
<evidence type="ECO:0000256" key="1">
    <source>
        <dbReference type="ARBA" id="ARBA00001974"/>
    </source>
</evidence>
<keyword evidence="5" id="KW-0560">Oxidoreductase</keyword>
<feature type="domain" description="FAD-binding PCMH-type" evidence="6">
    <location>
        <begin position="1"/>
        <end position="139"/>
    </location>
</feature>
<comment type="similarity">
    <text evidence="2">Belongs to the oxygen-dependent FAD-linked oxidoreductase family.</text>
</comment>
<evidence type="ECO:0000313" key="8">
    <source>
        <dbReference type="Proteomes" id="UP001601948"/>
    </source>
</evidence>
<keyword evidence="8" id="KW-1185">Reference proteome</keyword>
<dbReference type="PANTHER" id="PTHR42973:SF39">
    <property type="entry name" value="FAD-BINDING PCMH-TYPE DOMAIN-CONTAINING PROTEIN"/>
    <property type="match status" value="1"/>
</dbReference>
<dbReference type="EMBL" id="JBIAPI010000016">
    <property type="protein sequence ID" value="MFF3228916.1"/>
    <property type="molecule type" value="Genomic_DNA"/>
</dbReference>
<evidence type="ECO:0000313" key="7">
    <source>
        <dbReference type="EMBL" id="MFF3228916.1"/>
    </source>
</evidence>
<dbReference type="Pfam" id="PF01565">
    <property type="entry name" value="FAD_binding_4"/>
    <property type="match status" value="1"/>
</dbReference>
<dbReference type="InterPro" id="IPR016169">
    <property type="entry name" value="FAD-bd_PCMH_sub2"/>
</dbReference>
<keyword evidence="4" id="KW-0274">FAD</keyword>
<evidence type="ECO:0000256" key="4">
    <source>
        <dbReference type="ARBA" id="ARBA00022827"/>
    </source>
</evidence>